<feature type="transmembrane region" description="Helical" evidence="1">
    <location>
        <begin position="97"/>
        <end position="125"/>
    </location>
</feature>
<gene>
    <name evidence="2" type="ORF">KC01_LOCUS32919</name>
</gene>
<keyword evidence="1" id="KW-1133">Transmembrane helix</keyword>
<evidence type="ECO:0008006" key="4">
    <source>
        <dbReference type="Google" id="ProtNLM"/>
    </source>
</evidence>
<keyword evidence="1" id="KW-0472">Membrane</keyword>
<dbReference type="EMBL" id="OZ035827">
    <property type="protein sequence ID" value="CAL1605557.1"/>
    <property type="molecule type" value="Genomic_DNA"/>
</dbReference>
<evidence type="ECO:0000313" key="3">
    <source>
        <dbReference type="Proteomes" id="UP001497482"/>
    </source>
</evidence>
<protein>
    <recommendedName>
        <fullName evidence="4">Sushi domain-containing protein</fullName>
    </recommendedName>
</protein>
<organism evidence="2 3">
    <name type="scientific">Knipowitschia caucasica</name>
    <name type="common">Caucasian dwarf goby</name>
    <name type="synonym">Pomatoschistus caucasicus</name>
    <dbReference type="NCBI Taxonomy" id="637954"/>
    <lineage>
        <taxon>Eukaryota</taxon>
        <taxon>Metazoa</taxon>
        <taxon>Chordata</taxon>
        <taxon>Craniata</taxon>
        <taxon>Vertebrata</taxon>
        <taxon>Euteleostomi</taxon>
        <taxon>Actinopterygii</taxon>
        <taxon>Neopterygii</taxon>
        <taxon>Teleostei</taxon>
        <taxon>Neoteleostei</taxon>
        <taxon>Acanthomorphata</taxon>
        <taxon>Gobiaria</taxon>
        <taxon>Gobiiformes</taxon>
        <taxon>Gobioidei</taxon>
        <taxon>Gobiidae</taxon>
        <taxon>Gobiinae</taxon>
        <taxon>Knipowitschia</taxon>
    </lineage>
</organism>
<evidence type="ECO:0000256" key="1">
    <source>
        <dbReference type="SAM" id="Phobius"/>
    </source>
</evidence>
<dbReference type="AlphaFoldDB" id="A0AAV2LWV7"/>
<reference evidence="2 3" key="1">
    <citation type="submission" date="2024-04" db="EMBL/GenBank/DDBJ databases">
        <authorList>
            <person name="Waldvogel A.-M."/>
            <person name="Schoenle A."/>
        </authorList>
    </citation>
    <scope>NUCLEOTIDE SEQUENCE [LARGE SCALE GENOMIC DNA]</scope>
</reference>
<evidence type="ECO:0000313" key="2">
    <source>
        <dbReference type="EMBL" id="CAL1605557.1"/>
    </source>
</evidence>
<dbReference type="PANTHER" id="PTHR46879">
    <property type="entry name" value="SUSHI DOMAIN-CONTAINING PROTEIN 3"/>
    <property type="match status" value="1"/>
</dbReference>
<proteinExistence type="predicted"/>
<accession>A0AAV2LWV7</accession>
<dbReference type="GO" id="GO:0005886">
    <property type="term" value="C:plasma membrane"/>
    <property type="evidence" value="ECO:0007669"/>
    <property type="project" value="TreeGrafter"/>
</dbReference>
<name>A0AAV2LWV7_KNICA</name>
<keyword evidence="3" id="KW-1185">Reference proteome</keyword>
<dbReference type="InterPro" id="IPR053067">
    <property type="entry name" value="SUSD3"/>
</dbReference>
<dbReference type="Proteomes" id="UP001497482">
    <property type="component" value="Chromosome 5"/>
</dbReference>
<dbReference type="PANTHER" id="PTHR46879:SF1">
    <property type="entry name" value="SUSHI DOMAIN-CONTAINING PROTEIN 3"/>
    <property type="match status" value="1"/>
</dbReference>
<keyword evidence="1" id="KW-0812">Transmembrane</keyword>
<sequence>MPTAQGDMEGRNASYHGSSSGFVQTQCSLMPQPALGFQRVIYGNGTSVGTVIALHCPDKHKLMGDSVKCVLEGNSTMWQGETYCRPLSYNELHGLQLALLISVVSFAVICFMSTAFLTCCLVNCIEKRKRKEMERDSEMPLQWEEQRHQQEMNRRCNNKGRNNNNNNFMEQEWIQKNHHGGSECRCPHQGSYDPSSSYEVTSRFPVLPGYQYDQPLLPPDPCSSNLHRQTLEYSRQSLCSDMVLVDSSSFDPVWQPARKQNSNIRVISV</sequence>